<dbReference type="InterPro" id="IPR013661">
    <property type="entry name" value="Peptidase_M9_N_dom"/>
</dbReference>
<comment type="subcellular location">
    <subcellularLocation>
        <location evidence="3">Secreted</location>
    </subcellularLocation>
</comment>
<keyword evidence="6" id="KW-0645">Protease</keyword>
<dbReference type="Gene3D" id="1.10.390.20">
    <property type="match status" value="1"/>
</dbReference>
<evidence type="ECO:0000256" key="5">
    <source>
        <dbReference type="ARBA" id="ARBA00022525"/>
    </source>
</evidence>
<dbReference type="RefSeq" id="WP_142933166.1">
    <property type="nucleotide sequence ID" value="NZ_ML660168.1"/>
</dbReference>
<evidence type="ECO:0000256" key="12">
    <source>
        <dbReference type="ARBA" id="ARBA00023145"/>
    </source>
</evidence>
<keyword evidence="7" id="KW-0479">Metal-binding</keyword>
<keyword evidence="5" id="KW-0964">Secreted</keyword>
<keyword evidence="18" id="KW-1185">Reference proteome</keyword>
<keyword evidence="10" id="KW-0862">Zinc</keyword>
<dbReference type="Pfam" id="PF04151">
    <property type="entry name" value="PPC"/>
    <property type="match status" value="3"/>
</dbReference>
<sequence length="972" mass="106044">MKFNKKNIMLSISAAWLGVSTLSLAGPAPQSGIVKNTHSHHANHLTVSAPVEPKPDALKHSEKFLAHNHSAKTLSNKHSTLSSLVAPAAAAACDMDGYATKTGQALVDHILTQEESCINDLYTGNATSFAAFQPAKMITVANATASLASSYSATSGPNNINSLYYFLRTGYYIEFYFPDDVGPYGNDVQSAVRSSLDNLVNNADFYANSDQHGKNIQAAIILIDSAGENARYLPVVKEWLTRWNSSYASSWNMRSSVNGIFTVLFRGHNIDDFKSATSNDTQLMQKLGSFARSDWMLDSDALYLQENAAGELARFLQHDTAPVYQTVKTEVQGILDRYSMNGNGKSVWIRAATVVDYWGKCAEFNICGFKEQLEAQVLSLTHTCSSSLKMRAEEITAAQFNESCGILADQEVFFHQMLVTNNNPVADDLNTDLEMVIFNNSDSYSTHAGLFFGIDTNNGGMYLEGDPSKADNQARFIAYEAEWLLPDFHIWNLTHEYVHYLDGRFNLKGDFGDARTSTHKTVWWIEGLAEYISQKNLNDAAITLARTKEYSLSEIFSNDYNSGQDRVYRWGYLAVRFMFEKHPNEVNQILSYFRAGNYDAYLNYINSSIGTAYNSEWNAWLDVVESTTEGPTPPGGSNPQTELVNGQTVSGLATPADNGDLEFFIDVPADATDLKVEISGGSGDADLYVKVGSMPTDSSYDCRPYKGGNNELCEEATPQSGRWYVRLKAYSAYSGVNLTASFSEDGGSNPGITELAKGQAETNLTTTSNGDELMFFIDVPANASDLSFKISGGSGDADLYVRQGSEPTDSAYDCRPYIGGNNETCDIASPQEGRWYVRVKAYSAYSGVSLVADYTAATGGFDACTNSSTVNQGNVEDGSAVCVAARSGTSYFYTYVNAGTSSLVVELSGGTGNGDLYGNFATWATSSDYQFSSTQSGNSETMTMTNPPTGWVYFSVVANPEHGDTSLRVTHQ</sequence>
<evidence type="ECO:0000256" key="7">
    <source>
        <dbReference type="ARBA" id="ARBA00022723"/>
    </source>
</evidence>
<dbReference type="AlphaFoldDB" id="A0A545U7P6"/>
<feature type="active site" evidence="13">
    <location>
        <position position="496"/>
    </location>
</feature>
<feature type="domain" description="Peptidase C-terminal archaeal/bacterial" evidence="15">
    <location>
        <begin position="775"/>
        <end position="840"/>
    </location>
</feature>
<evidence type="ECO:0000256" key="4">
    <source>
        <dbReference type="ARBA" id="ARBA00012653"/>
    </source>
</evidence>
<feature type="chain" id="PRO_5022073921" description="microbial collagenase" evidence="14">
    <location>
        <begin position="26"/>
        <end position="972"/>
    </location>
</feature>
<dbReference type="InterPro" id="IPR002169">
    <property type="entry name" value="Peptidase_M9A/M9B"/>
</dbReference>
<dbReference type="Proteomes" id="UP000315439">
    <property type="component" value="Unassembled WGS sequence"/>
</dbReference>
<evidence type="ECO:0000256" key="6">
    <source>
        <dbReference type="ARBA" id="ARBA00022670"/>
    </source>
</evidence>
<dbReference type="OrthoDB" id="9802683at2"/>
<dbReference type="PRINTS" id="PR00931">
    <property type="entry name" value="MICOLLPTASE"/>
</dbReference>
<feature type="domain" description="Peptidase C-terminal archaeal/bacterial" evidence="15">
    <location>
        <begin position="663"/>
        <end position="728"/>
    </location>
</feature>
<evidence type="ECO:0000259" key="15">
    <source>
        <dbReference type="Pfam" id="PF04151"/>
    </source>
</evidence>
<accession>A0A545U7P6</accession>
<dbReference type="Pfam" id="PF08453">
    <property type="entry name" value="Peptidase_M9_N"/>
    <property type="match status" value="1"/>
</dbReference>
<reference evidence="17 18" key="1">
    <citation type="submission" date="2019-07" db="EMBL/GenBank/DDBJ databases">
        <title>Draft genome for Aliikangiella sp. M105.</title>
        <authorList>
            <person name="Wang G."/>
        </authorList>
    </citation>
    <scope>NUCLEOTIDE SEQUENCE [LARGE SCALE GENOMIC DNA]</scope>
    <source>
        <strain evidence="17 18">M105</strain>
    </source>
</reference>
<keyword evidence="8 14" id="KW-0732">Signal</keyword>
<keyword evidence="12" id="KW-0865">Zymogen</keyword>
<feature type="domain" description="Peptidase C-terminal archaeal/bacterial" evidence="15">
    <location>
        <begin position="890"/>
        <end position="956"/>
    </location>
</feature>
<dbReference type="Pfam" id="PF01752">
    <property type="entry name" value="Peptidase_M9"/>
    <property type="match status" value="1"/>
</dbReference>
<dbReference type="Gene3D" id="2.60.120.380">
    <property type="match status" value="3"/>
</dbReference>
<dbReference type="Gene3D" id="3.40.30.160">
    <property type="entry name" value="Collagenase ColT, N-terminal domain"/>
    <property type="match status" value="1"/>
</dbReference>
<evidence type="ECO:0000313" key="18">
    <source>
        <dbReference type="Proteomes" id="UP000315439"/>
    </source>
</evidence>
<evidence type="ECO:0000256" key="8">
    <source>
        <dbReference type="ARBA" id="ARBA00022729"/>
    </source>
</evidence>
<name>A0A545U7P6_9GAMM</name>
<evidence type="ECO:0000256" key="9">
    <source>
        <dbReference type="ARBA" id="ARBA00022801"/>
    </source>
</evidence>
<feature type="signal peptide" evidence="14">
    <location>
        <begin position="1"/>
        <end position="25"/>
    </location>
</feature>
<evidence type="ECO:0000256" key="11">
    <source>
        <dbReference type="ARBA" id="ARBA00023049"/>
    </source>
</evidence>
<keyword evidence="11" id="KW-0482">Metalloprotease</keyword>
<dbReference type="GO" id="GO:0005576">
    <property type="term" value="C:extracellular region"/>
    <property type="evidence" value="ECO:0007669"/>
    <property type="project" value="UniProtKB-SubCell"/>
</dbReference>
<evidence type="ECO:0000313" key="17">
    <source>
        <dbReference type="EMBL" id="TQV85489.1"/>
    </source>
</evidence>
<comment type="caution">
    <text evidence="17">The sequence shown here is derived from an EMBL/GenBank/DDBJ whole genome shotgun (WGS) entry which is preliminary data.</text>
</comment>
<comment type="cofactor">
    <cofactor evidence="2">
        <name>Zn(2+)</name>
        <dbReference type="ChEBI" id="CHEBI:29105"/>
    </cofactor>
</comment>
<evidence type="ECO:0000256" key="13">
    <source>
        <dbReference type="PIRSR" id="PIRSR602169-1"/>
    </source>
</evidence>
<evidence type="ECO:0000256" key="14">
    <source>
        <dbReference type="SAM" id="SignalP"/>
    </source>
</evidence>
<keyword evidence="9" id="KW-0378">Hydrolase</keyword>
<evidence type="ECO:0000259" key="16">
    <source>
        <dbReference type="Pfam" id="PF08453"/>
    </source>
</evidence>
<evidence type="ECO:0000256" key="2">
    <source>
        <dbReference type="ARBA" id="ARBA00001947"/>
    </source>
</evidence>
<gene>
    <name evidence="17" type="ORF">FLL46_20205</name>
</gene>
<dbReference type="InterPro" id="IPR007280">
    <property type="entry name" value="Peptidase_C_arc/bac"/>
</dbReference>
<dbReference type="GO" id="GO:0006508">
    <property type="term" value="P:proteolysis"/>
    <property type="evidence" value="ECO:0007669"/>
    <property type="project" value="UniProtKB-KW"/>
</dbReference>
<evidence type="ECO:0000256" key="1">
    <source>
        <dbReference type="ARBA" id="ARBA00000424"/>
    </source>
</evidence>
<dbReference type="GO" id="GO:0004222">
    <property type="term" value="F:metalloendopeptidase activity"/>
    <property type="evidence" value="ECO:0007669"/>
    <property type="project" value="UniProtKB-EC"/>
</dbReference>
<organism evidence="17 18">
    <name type="scientific">Aliikangiella coralliicola</name>
    <dbReference type="NCBI Taxonomy" id="2592383"/>
    <lineage>
        <taxon>Bacteria</taxon>
        <taxon>Pseudomonadati</taxon>
        <taxon>Pseudomonadota</taxon>
        <taxon>Gammaproteobacteria</taxon>
        <taxon>Oceanospirillales</taxon>
        <taxon>Pleioneaceae</taxon>
        <taxon>Aliikangiella</taxon>
    </lineage>
</organism>
<dbReference type="EMBL" id="VIKS01000012">
    <property type="protein sequence ID" value="TQV85489.1"/>
    <property type="molecule type" value="Genomic_DNA"/>
</dbReference>
<evidence type="ECO:0000256" key="10">
    <source>
        <dbReference type="ARBA" id="ARBA00022833"/>
    </source>
</evidence>
<proteinExistence type="predicted"/>
<evidence type="ECO:0000256" key="3">
    <source>
        <dbReference type="ARBA" id="ARBA00004613"/>
    </source>
</evidence>
<dbReference type="EC" id="3.4.24.3" evidence="4"/>
<protein>
    <recommendedName>
        <fullName evidence="4">microbial collagenase</fullName>
        <ecNumber evidence="4">3.4.24.3</ecNumber>
    </recommendedName>
</protein>
<feature type="domain" description="Peptidase M9 collagenase N-terminal" evidence="16">
    <location>
        <begin position="93"/>
        <end position="274"/>
    </location>
</feature>
<dbReference type="GO" id="GO:0008270">
    <property type="term" value="F:zinc ion binding"/>
    <property type="evidence" value="ECO:0007669"/>
    <property type="project" value="InterPro"/>
</dbReference>
<comment type="catalytic activity">
    <reaction evidence="1">
        <text>Digestion of native collagen in the triple helical region at Xaa-|-Gly bonds. With synthetic peptides, a preference is shown for Gly at P3 and P1', Pro and Ala at P2 and P2', and hydroxyproline, Ala or Arg at P3'.</text>
        <dbReference type="EC" id="3.4.24.3"/>
    </reaction>
</comment>